<dbReference type="InterPro" id="IPR013655">
    <property type="entry name" value="PAS_fold_3"/>
</dbReference>
<feature type="modified residue" description="4-aspartylphosphate" evidence="2">
    <location>
        <position position="313"/>
    </location>
</feature>
<dbReference type="PANTHER" id="PTHR45339:SF5">
    <property type="entry name" value="HISTIDINE KINASE"/>
    <property type="match status" value="1"/>
</dbReference>
<proteinExistence type="predicted"/>
<evidence type="ECO:0000259" key="3">
    <source>
        <dbReference type="PROSITE" id="PS50110"/>
    </source>
</evidence>
<dbReference type="PROSITE" id="PS50110">
    <property type="entry name" value="RESPONSE_REGULATORY"/>
    <property type="match status" value="1"/>
</dbReference>
<keyword evidence="5" id="KW-1185">Reference proteome</keyword>
<name>A0A848GUI7_9BURK</name>
<comment type="caution">
    <text evidence="4">The sequence shown here is derived from an EMBL/GenBank/DDBJ whole genome shotgun (WGS) entry which is preliminary data.</text>
</comment>
<dbReference type="EMBL" id="JABBFX010000001">
    <property type="protein sequence ID" value="NML42285.1"/>
    <property type="molecule type" value="Genomic_DNA"/>
</dbReference>
<dbReference type="Gene3D" id="3.40.50.2300">
    <property type="match status" value="1"/>
</dbReference>
<dbReference type="SMART" id="SM00448">
    <property type="entry name" value="REC"/>
    <property type="match status" value="1"/>
</dbReference>
<keyword evidence="1 2" id="KW-0597">Phosphoprotein</keyword>
<dbReference type="InterPro" id="IPR001789">
    <property type="entry name" value="Sig_transdc_resp-reg_receiver"/>
</dbReference>
<dbReference type="InterPro" id="IPR000014">
    <property type="entry name" value="PAS"/>
</dbReference>
<dbReference type="Proteomes" id="UP000541185">
    <property type="component" value="Unassembled WGS sequence"/>
</dbReference>
<sequence>MGIADKTENALDFRELAETCPAGLMQVDAQGHCSYANAECVRLLDVVDPLGTGWMQAVHPLDQATASAMWHRPYDTLGIERILRVERLDGPMTHVRLRAAPLASHVGKLRGYTVSLVDVTPSASKLERLESANAFLARAEAIAGVGCWRFDIRTRELQWTSNMRRIHELPDDYVPRGDEHVKYFSAGARMQLEDAVRQSIASGQSWDLRLPMRTAKGRELWVRSVGEPQYEDGRLVAVTGVLHDITQLVRLGLGLPAKAGKPRVLVVDDNPINQVVAVKLLQKLGCEDIDVANDGSEAVRMAAQREYGLVLMDCQMPVMDGYEATRRLREAGCRSLIVAVTATVVDGARERCLEAGMDEFLGKPIDIGKLQWVLARQAERSGRH</sequence>
<reference evidence="4 5" key="1">
    <citation type="submission" date="2020-04" db="EMBL/GenBank/DDBJ databases">
        <title>Ramlibacter sp. G-1-2-2 isolated from soil.</title>
        <authorList>
            <person name="Dahal R.H."/>
        </authorList>
    </citation>
    <scope>NUCLEOTIDE SEQUENCE [LARGE SCALE GENOMIC DNA]</scope>
    <source>
        <strain evidence="4 5">G-1-2-2</strain>
    </source>
</reference>
<dbReference type="InterPro" id="IPR013656">
    <property type="entry name" value="PAS_4"/>
</dbReference>
<accession>A0A848GUI7</accession>
<dbReference type="RefSeq" id="WP_169416504.1">
    <property type="nucleotide sequence ID" value="NZ_JABBFX010000001.1"/>
</dbReference>
<dbReference type="CDD" id="cd17546">
    <property type="entry name" value="REC_hyHK_CKI1_RcsC-like"/>
    <property type="match status" value="1"/>
</dbReference>
<dbReference type="PANTHER" id="PTHR45339">
    <property type="entry name" value="HYBRID SIGNAL TRANSDUCTION HISTIDINE KINASE J"/>
    <property type="match status" value="1"/>
</dbReference>
<organism evidence="4 5">
    <name type="scientific">Ramlibacter agri</name>
    <dbReference type="NCBI Taxonomy" id="2728837"/>
    <lineage>
        <taxon>Bacteria</taxon>
        <taxon>Pseudomonadati</taxon>
        <taxon>Pseudomonadota</taxon>
        <taxon>Betaproteobacteria</taxon>
        <taxon>Burkholderiales</taxon>
        <taxon>Comamonadaceae</taxon>
        <taxon>Ramlibacter</taxon>
    </lineage>
</organism>
<feature type="domain" description="Response regulatory" evidence="3">
    <location>
        <begin position="263"/>
        <end position="378"/>
    </location>
</feature>
<gene>
    <name evidence="4" type="ORF">HHL11_00895</name>
</gene>
<evidence type="ECO:0000256" key="2">
    <source>
        <dbReference type="PROSITE-ProRule" id="PRU00169"/>
    </source>
</evidence>
<dbReference type="Pfam" id="PF08448">
    <property type="entry name" value="PAS_4"/>
    <property type="match status" value="1"/>
</dbReference>
<dbReference type="Pfam" id="PF00072">
    <property type="entry name" value="Response_reg"/>
    <property type="match status" value="1"/>
</dbReference>
<dbReference type="GO" id="GO:0000160">
    <property type="term" value="P:phosphorelay signal transduction system"/>
    <property type="evidence" value="ECO:0007669"/>
    <property type="project" value="InterPro"/>
</dbReference>
<dbReference type="CDD" id="cd00130">
    <property type="entry name" value="PAS"/>
    <property type="match status" value="1"/>
</dbReference>
<dbReference type="SUPFAM" id="SSF55785">
    <property type="entry name" value="PYP-like sensor domain (PAS domain)"/>
    <property type="match status" value="2"/>
</dbReference>
<protein>
    <submittedName>
        <fullName evidence="4">Response regulator</fullName>
    </submittedName>
</protein>
<dbReference type="InterPro" id="IPR011006">
    <property type="entry name" value="CheY-like_superfamily"/>
</dbReference>
<dbReference type="AlphaFoldDB" id="A0A848GUI7"/>
<dbReference type="Gene3D" id="3.30.450.20">
    <property type="entry name" value="PAS domain"/>
    <property type="match status" value="2"/>
</dbReference>
<dbReference type="Pfam" id="PF08447">
    <property type="entry name" value="PAS_3"/>
    <property type="match status" value="1"/>
</dbReference>
<dbReference type="InterPro" id="IPR035965">
    <property type="entry name" value="PAS-like_dom_sf"/>
</dbReference>
<evidence type="ECO:0000313" key="5">
    <source>
        <dbReference type="Proteomes" id="UP000541185"/>
    </source>
</evidence>
<evidence type="ECO:0000256" key="1">
    <source>
        <dbReference type="ARBA" id="ARBA00022553"/>
    </source>
</evidence>
<dbReference type="SUPFAM" id="SSF52172">
    <property type="entry name" value="CheY-like"/>
    <property type="match status" value="1"/>
</dbReference>
<dbReference type="SMART" id="SM00091">
    <property type="entry name" value="PAS"/>
    <property type="match status" value="1"/>
</dbReference>
<evidence type="ECO:0000313" key="4">
    <source>
        <dbReference type="EMBL" id="NML42285.1"/>
    </source>
</evidence>